<evidence type="ECO:0000313" key="3">
    <source>
        <dbReference type="EMBL" id="EKT4092649.1"/>
    </source>
</evidence>
<dbReference type="Pfam" id="PF05229">
    <property type="entry name" value="SCPU"/>
    <property type="match status" value="1"/>
</dbReference>
<comment type="caution">
    <text evidence="4">The sequence shown here is derived from an EMBL/GenBank/DDBJ whole genome shotgun (WGS) entry which is preliminary data.</text>
</comment>
<keyword evidence="4" id="KW-0946">Virion</keyword>
<dbReference type="EMBL" id="JADUNP010000010">
    <property type="protein sequence ID" value="MBH1652000.1"/>
    <property type="molecule type" value="Genomic_DNA"/>
</dbReference>
<sequence>MTRKTFLRALLPVALASLALPAFAADTTADLTIQGTLTNTCNLSVSPVTDMDWSGTSDNSTRTSALSIVCNQGTTYSISPGQGQNFGALAGYETYRAVSNGSGAFIPYGLFKDIPGTQAWGDDADAFAGTGNGAVQTHEFALKFFALKQAVGGNYTDTVTVTATYN</sequence>
<feature type="chain" id="PRO_5044126358" evidence="1">
    <location>
        <begin position="25"/>
        <end position="166"/>
    </location>
</feature>
<reference evidence="4" key="1">
    <citation type="submission" date="2020-11" db="EMBL/GenBank/DDBJ databases">
        <title>Enhanced detection system for hospital associated transmission using whole genome sequencing surveillance.</title>
        <authorList>
            <person name="Harrison L.H."/>
            <person name="Van Tyne D."/>
            <person name="Marsh J.W."/>
            <person name="Griffith M.P."/>
            <person name="Snyder D.J."/>
            <person name="Cooper V.S."/>
            <person name="Mustapha M."/>
        </authorList>
    </citation>
    <scope>NUCLEOTIDE SEQUENCE</scope>
    <source>
        <strain evidence="4">STEN00091</strain>
    </source>
</reference>
<dbReference type="SMART" id="SM00972">
    <property type="entry name" value="SCPU"/>
    <property type="match status" value="1"/>
</dbReference>
<organism evidence="4 5">
    <name type="scientific">Stenotrophomonas maltophilia</name>
    <name type="common">Pseudomonas maltophilia</name>
    <name type="synonym">Xanthomonas maltophilia</name>
    <dbReference type="NCBI Taxonomy" id="40324"/>
    <lineage>
        <taxon>Bacteria</taxon>
        <taxon>Pseudomonadati</taxon>
        <taxon>Pseudomonadota</taxon>
        <taxon>Gammaproteobacteria</taxon>
        <taxon>Lysobacterales</taxon>
        <taxon>Lysobacteraceae</taxon>
        <taxon>Stenotrophomonas</taxon>
        <taxon>Stenotrophomonas maltophilia group</taxon>
    </lineage>
</organism>
<accession>A0A6S4RWZ6</accession>
<dbReference type="Proteomes" id="UP001218208">
    <property type="component" value="Unassembled WGS sequence"/>
</dbReference>
<protein>
    <submittedName>
        <fullName evidence="4">Spore coat protein U domain-containing protein</fullName>
    </submittedName>
</protein>
<dbReference type="Proteomes" id="UP000625930">
    <property type="component" value="Unassembled WGS sequence"/>
</dbReference>
<keyword evidence="1" id="KW-0732">Signal</keyword>
<dbReference type="PANTHER" id="PTHR37089">
    <property type="entry name" value="PROTEIN U-RELATED"/>
    <property type="match status" value="1"/>
</dbReference>
<feature type="signal peptide" evidence="1">
    <location>
        <begin position="1"/>
        <end position="24"/>
    </location>
</feature>
<dbReference type="RefSeq" id="WP_088475686.1">
    <property type="nucleotide sequence ID" value="NZ_AP021908.1"/>
</dbReference>
<reference evidence="3" key="2">
    <citation type="submission" date="2022-07" db="EMBL/GenBank/DDBJ databases">
        <authorList>
            <consortium name="DAFM: The Division of Animal and Food Microbiology"/>
        </authorList>
    </citation>
    <scope>NUCLEOTIDE SEQUENCE</scope>
    <source>
        <strain evidence="3">19MO01SH01-2</strain>
    </source>
</reference>
<feature type="domain" description="Spore coat protein U/FanG" evidence="2">
    <location>
        <begin position="28"/>
        <end position="162"/>
    </location>
</feature>
<evidence type="ECO:0000259" key="2">
    <source>
        <dbReference type="Pfam" id="PF05229"/>
    </source>
</evidence>
<dbReference type="InterPro" id="IPR053167">
    <property type="entry name" value="Spore_coat_component"/>
</dbReference>
<evidence type="ECO:0000313" key="5">
    <source>
        <dbReference type="Proteomes" id="UP000625930"/>
    </source>
</evidence>
<dbReference type="EMBL" id="ABLOJW010000010">
    <property type="protein sequence ID" value="EKT4092649.1"/>
    <property type="molecule type" value="Genomic_DNA"/>
</dbReference>
<evidence type="ECO:0000256" key="1">
    <source>
        <dbReference type="SAM" id="SignalP"/>
    </source>
</evidence>
<keyword evidence="4" id="KW-0167">Capsid protein</keyword>
<gene>
    <name evidence="4" type="ORF">I5U67_07450</name>
    <name evidence="3" type="ORF">QEG23_002169</name>
</gene>
<proteinExistence type="predicted"/>
<dbReference type="InterPro" id="IPR007893">
    <property type="entry name" value="Spore_coat_U/FanG"/>
</dbReference>
<evidence type="ECO:0000313" key="4">
    <source>
        <dbReference type="EMBL" id="MBH1652000.1"/>
    </source>
</evidence>
<dbReference type="AlphaFoldDB" id="A0A6S4RWZ6"/>
<name>A0A6S4RWZ6_STEMA</name>